<dbReference type="InterPro" id="IPR053163">
    <property type="entry name" value="HTH-type_regulator_Rgg"/>
</dbReference>
<comment type="caution">
    <text evidence="2">The sequence shown here is derived from an EMBL/GenBank/DDBJ whole genome shotgun (WGS) entry which is preliminary data.</text>
</comment>
<evidence type="ECO:0000259" key="1">
    <source>
        <dbReference type="PROSITE" id="PS50943"/>
    </source>
</evidence>
<accession>A0A2M9WJJ0</accession>
<dbReference type="Pfam" id="PF01381">
    <property type="entry name" value="HTH_3"/>
    <property type="match status" value="1"/>
</dbReference>
<gene>
    <name evidence="2" type="ORF">BHU41_03930</name>
</gene>
<dbReference type="AlphaFoldDB" id="A0A2M9WJJ0"/>
<protein>
    <submittedName>
        <fullName evidence="2">Transcriptional regulator</fullName>
    </submittedName>
</protein>
<dbReference type="SMART" id="SM00530">
    <property type="entry name" value="HTH_XRE"/>
    <property type="match status" value="1"/>
</dbReference>
<dbReference type="InterPro" id="IPR010057">
    <property type="entry name" value="Transcription_activator_Rgg_C"/>
</dbReference>
<dbReference type="Proteomes" id="UP000231914">
    <property type="component" value="Unassembled WGS sequence"/>
</dbReference>
<dbReference type="Pfam" id="PF21259">
    <property type="entry name" value="Rgg_C"/>
    <property type="match status" value="1"/>
</dbReference>
<organism evidence="2 3">
    <name type="scientific">Lactobacillus crispatus</name>
    <dbReference type="NCBI Taxonomy" id="47770"/>
    <lineage>
        <taxon>Bacteria</taxon>
        <taxon>Bacillati</taxon>
        <taxon>Bacillota</taxon>
        <taxon>Bacilli</taxon>
        <taxon>Lactobacillales</taxon>
        <taxon>Lactobacillaceae</taxon>
        <taxon>Lactobacillus</taxon>
    </lineage>
</organism>
<dbReference type="InterPro" id="IPR001387">
    <property type="entry name" value="Cro/C1-type_HTH"/>
</dbReference>
<name>A0A2M9WJJ0_9LACO</name>
<sequence>MGEILKKIRIEKKLTQSEFAHNVISESFYSKVERGKNELNAVDLLNLLQVNNINKEDFFAQLNSKSNNDLQRDLKVQLLNAYSLGDKEKINTLNKQIQNSDYHTNIKISSLLIEAVVNNRVEELTYKEKNQIKRSFFEVDDWTRNITTLQLLCNSMVIFNLDELVLFMKNLEHAYEGKLDKYSFDVQRIIAAICINYFHNCYVYSDFKKADIGFKIIDHLAKIPDLGIYIIVTNFYRSFFNNDKENCKKITDFLNENDLEEITSRLP</sequence>
<dbReference type="PROSITE" id="PS50943">
    <property type="entry name" value="HTH_CROC1"/>
    <property type="match status" value="1"/>
</dbReference>
<dbReference type="InterPro" id="IPR010982">
    <property type="entry name" value="Lambda_DNA-bd_dom_sf"/>
</dbReference>
<dbReference type="SUPFAM" id="SSF47413">
    <property type="entry name" value="lambda repressor-like DNA-binding domains"/>
    <property type="match status" value="1"/>
</dbReference>
<dbReference type="PANTHER" id="PTHR37038">
    <property type="entry name" value="TRANSCRIPTIONAL REGULATOR-RELATED"/>
    <property type="match status" value="1"/>
</dbReference>
<dbReference type="Gene3D" id="1.10.260.40">
    <property type="entry name" value="lambda repressor-like DNA-binding domains"/>
    <property type="match status" value="1"/>
</dbReference>
<evidence type="ECO:0000313" key="2">
    <source>
        <dbReference type="EMBL" id="PJZ08126.1"/>
    </source>
</evidence>
<evidence type="ECO:0000313" key="3">
    <source>
        <dbReference type="Proteomes" id="UP000231914"/>
    </source>
</evidence>
<dbReference type="GO" id="GO:0003677">
    <property type="term" value="F:DNA binding"/>
    <property type="evidence" value="ECO:0007669"/>
    <property type="project" value="InterPro"/>
</dbReference>
<proteinExistence type="predicted"/>
<dbReference type="CDD" id="cd00093">
    <property type="entry name" value="HTH_XRE"/>
    <property type="match status" value="1"/>
</dbReference>
<reference evidence="2 3" key="1">
    <citation type="submission" date="2016-10" db="EMBL/GenBank/DDBJ databases">
        <title>WGS of isloates from the oral cavity of healthy individuals.</title>
        <authorList>
            <person name="Sharma S."/>
            <person name="Pal V.K."/>
            <person name="Patil P.B."/>
            <person name="Korpole S."/>
            <person name="Grover V."/>
        </authorList>
    </citation>
    <scope>NUCLEOTIDE SEQUENCE [LARGE SCALE GENOMIC DNA]</scope>
    <source>
        <strain evidence="2 3">DISK12</strain>
    </source>
</reference>
<dbReference type="EMBL" id="MKXG01000441">
    <property type="protein sequence ID" value="PJZ08126.1"/>
    <property type="molecule type" value="Genomic_DNA"/>
</dbReference>
<feature type="domain" description="HTH cro/C1-type" evidence="1">
    <location>
        <begin position="5"/>
        <end position="58"/>
    </location>
</feature>